<evidence type="ECO:0000313" key="2">
    <source>
        <dbReference type="EMBL" id="RDW57868.1"/>
    </source>
</evidence>
<comment type="caution">
    <text evidence="2">The sequence shown here is derived from an EMBL/GenBank/DDBJ whole genome shotgun (WGS) entry which is preliminary data.</text>
</comment>
<feature type="compositionally biased region" description="Basic residues" evidence="1">
    <location>
        <begin position="242"/>
        <end position="251"/>
    </location>
</feature>
<organism evidence="2 3">
    <name type="scientific">Aspergillus mulundensis</name>
    <dbReference type="NCBI Taxonomy" id="1810919"/>
    <lineage>
        <taxon>Eukaryota</taxon>
        <taxon>Fungi</taxon>
        <taxon>Dikarya</taxon>
        <taxon>Ascomycota</taxon>
        <taxon>Pezizomycotina</taxon>
        <taxon>Eurotiomycetes</taxon>
        <taxon>Eurotiomycetidae</taxon>
        <taxon>Eurotiales</taxon>
        <taxon>Aspergillaceae</taxon>
        <taxon>Aspergillus</taxon>
        <taxon>Aspergillus subgen. Nidulantes</taxon>
    </lineage>
</organism>
<dbReference type="Proteomes" id="UP000256690">
    <property type="component" value="Unassembled WGS sequence"/>
</dbReference>
<evidence type="ECO:0000256" key="1">
    <source>
        <dbReference type="SAM" id="MobiDB-lite"/>
    </source>
</evidence>
<sequence>MSTMYTPQSSKVPDQKTTGISLTAPVSWFIINSAQNARCAAWLVRHFIRPIITTGCNNYHVQVRFHKPSERWIVDLSAWEFDAVGLGTEWTDEIRTKFRESKYIAKHLVRERAIDMDDWVKPFCGQESDSWERGTWFKCYLGYPFILQKEGRLWIGEIGKFNVLVNLVASAPPGVPVDAERMVEVARRTDETKDLLAVLDILYPKRERKNRNKRSGGGGSSGDSDCETETDTDSDSSPGKSKSARRPRPKR</sequence>
<keyword evidence="3" id="KW-1185">Reference proteome</keyword>
<proteinExistence type="predicted"/>
<name>A0A3D8Q8A8_9EURO</name>
<dbReference type="GeneID" id="38121756"/>
<accession>A0A3D8Q8A8</accession>
<evidence type="ECO:0000313" key="3">
    <source>
        <dbReference type="Proteomes" id="UP000256690"/>
    </source>
</evidence>
<reference evidence="2 3" key="1">
    <citation type="journal article" date="2018" name="IMA Fungus">
        <title>IMA Genome-F 9: Draft genome sequence of Annulohypoxylon stygium, Aspergillus mulundensis, Berkeleyomyces basicola (syn. Thielaviopsis basicola), Ceratocystis smalleyi, two Cercospora beticola strains, Coleophoma cylindrospora, Fusarium fracticaudum, Phialophora cf. hyalina, and Morchella septimelata.</title>
        <authorList>
            <person name="Wingfield B.D."/>
            <person name="Bills G.F."/>
            <person name="Dong Y."/>
            <person name="Huang W."/>
            <person name="Nel W.J."/>
            <person name="Swalarsk-Parry B.S."/>
            <person name="Vaghefi N."/>
            <person name="Wilken P.M."/>
            <person name="An Z."/>
            <person name="de Beer Z.W."/>
            <person name="De Vos L."/>
            <person name="Chen L."/>
            <person name="Duong T.A."/>
            <person name="Gao Y."/>
            <person name="Hammerbacher A."/>
            <person name="Kikkert J.R."/>
            <person name="Li Y."/>
            <person name="Li H."/>
            <person name="Li K."/>
            <person name="Li Q."/>
            <person name="Liu X."/>
            <person name="Ma X."/>
            <person name="Naidoo K."/>
            <person name="Pethybridge S.J."/>
            <person name="Sun J."/>
            <person name="Steenkamp E.T."/>
            <person name="van der Nest M.A."/>
            <person name="van Wyk S."/>
            <person name="Wingfield M.J."/>
            <person name="Xiong C."/>
            <person name="Yue Q."/>
            <person name="Zhang X."/>
        </authorList>
    </citation>
    <scope>NUCLEOTIDE SEQUENCE [LARGE SCALE GENOMIC DNA]</scope>
    <source>
        <strain evidence="2 3">DSM 5745</strain>
    </source>
</reference>
<dbReference type="EMBL" id="PVWQ01000026">
    <property type="protein sequence ID" value="RDW57868.1"/>
    <property type="molecule type" value="Genomic_DNA"/>
</dbReference>
<dbReference type="AlphaFoldDB" id="A0A3D8Q8A8"/>
<dbReference type="RefSeq" id="XP_026598037.1">
    <property type="nucleotide sequence ID" value="XM_026753402.1"/>
</dbReference>
<protein>
    <submittedName>
        <fullName evidence="2">Uncharacterized protein</fullName>
    </submittedName>
</protein>
<feature type="compositionally biased region" description="Acidic residues" evidence="1">
    <location>
        <begin position="224"/>
        <end position="234"/>
    </location>
</feature>
<feature type="region of interest" description="Disordered" evidence="1">
    <location>
        <begin position="209"/>
        <end position="251"/>
    </location>
</feature>
<gene>
    <name evidence="2" type="ORF">DSM5745_11386</name>
</gene>